<organism evidence="1 2">
    <name type="scientific">Rhododendron molle</name>
    <name type="common">Chinese azalea</name>
    <name type="synonym">Azalea mollis</name>
    <dbReference type="NCBI Taxonomy" id="49168"/>
    <lineage>
        <taxon>Eukaryota</taxon>
        <taxon>Viridiplantae</taxon>
        <taxon>Streptophyta</taxon>
        <taxon>Embryophyta</taxon>
        <taxon>Tracheophyta</taxon>
        <taxon>Spermatophyta</taxon>
        <taxon>Magnoliopsida</taxon>
        <taxon>eudicotyledons</taxon>
        <taxon>Gunneridae</taxon>
        <taxon>Pentapetalae</taxon>
        <taxon>asterids</taxon>
        <taxon>Ericales</taxon>
        <taxon>Ericaceae</taxon>
        <taxon>Ericoideae</taxon>
        <taxon>Rhodoreae</taxon>
        <taxon>Rhododendron</taxon>
    </lineage>
</organism>
<evidence type="ECO:0000313" key="2">
    <source>
        <dbReference type="Proteomes" id="UP001062846"/>
    </source>
</evidence>
<reference evidence="1" key="1">
    <citation type="submission" date="2022-02" db="EMBL/GenBank/DDBJ databases">
        <title>Plant Genome Project.</title>
        <authorList>
            <person name="Zhang R.-G."/>
        </authorList>
    </citation>
    <scope>NUCLEOTIDE SEQUENCE</scope>
    <source>
        <strain evidence="1">AT1</strain>
    </source>
</reference>
<name>A0ACC0NQX1_RHOML</name>
<keyword evidence="2" id="KW-1185">Reference proteome</keyword>
<dbReference type="Proteomes" id="UP001062846">
    <property type="component" value="Chromosome 5"/>
</dbReference>
<protein>
    <submittedName>
        <fullName evidence="1">Uncharacterized protein</fullName>
    </submittedName>
</protein>
<proteinExistence type="predicted"/>
<comment type="caution">
    <text evidence="1">The sequence shown here is derived from an EMBL/GenBank/DDBJ whole genome shotgun (WGS) entry which is preliminary data.</text>
</comment>
<gene>
    <name evidence="1" type="ORF">RHMOL_Rhmol05G0192300</name>
</gene>
<accession>A0ACC0NQX1</accession>
<evidence type="ECO:0000313" key="1">
    <source>
        <dbReference type="EMBL" id="KAI8555680.1"/>
    </source>
</evidence>
<sequence length="72" mass="8292">MVDIGNVKFMFLPLEWIGMNAMLVYVMAAEGIFAAFINGWYYDDPHNTLVFARPKFDSDLLAISRVTLFVRK</sequence>
<dbReference type="EMBL" id="CM046392">
    <property type="protein sequence ID" value="KAI8555680.1"/>
    <property type="molecule type" value="Genomic_DNA"/>
</dbReference>